<reference evidence="2 3" key="1">
    <citation type="submission" date="2014-03" db="EMBL/GenBank/DDBJ databases">
        <title>Draft genome sequence of the novel thermoacidophilic archaea Acidianus copahuensis ALE1 strain, isolated from Copahue volcanic area in Neuquen Argentina.</title>
        <authorList>
            <person name="Urbieta M.S."/>
            <person name="Rascovan N."/>
            <person name="Castro C."/>
            <person name="Revale S."/>
            <person name="Giaveno M.A."/>
            <person name="Vazquez M.P."/>
            <person name="Donati E.R."/>
        </authorList>
    </citation>
    <scope>NUCLEOTIDE SEQUENCE [LARGE SCALE GENOMIC DNA]</scope>
    <source>
        <strain evidence="2 3">ALE1</strain>
    </source>
</reference>
<dbReference type="STRING" id="1160895.CM19_05180"/>
<organism evidence="2 3">
    <name type="scientific">Candidatus Acidianus copahuensis</name>
    <dbReference type="NCBI Taxonomy" id="1160895"/>
    <lineage>
        <taxon>Archaea</taxon>
        <taxon>Thermoproteota</taxon>
        <taxon>Thermoprotei</taxon>
        <taxon>Sulfolobales</taxon>
        <taxon>Sulfolobaceae</taxon>
        <taxon>Acidianus</taxon>
    </lineage>
</organism>
<name>A0A031LP36_9CREN</name>
<accession>A0A031LP36</accession>
<dbReference type="InterPro" id="IPR040534">
    <property type="entry name" value="Ca_bind_SSO6904"/>
</dbReference>
<feature type="domain" description="Calcium binding protein SSO6904" evidence="1">
    <location>
        <begin position="5"/>
        <end position="93"/>
    </location>
</feature>
<evidence type="ECO:0000313" key="3">
    <source>
        <dbReference type="Proteomes" id="UP000024332"/>
    </source>
</evidence>
<dbReference type="Pfam" id="PF18249">
    <property type="entry name" value="Ca_bind_SSO6904"/>
    <property type="match status" value="1"/>
</dbReference>
<keyword evidence="3" id="KW-1185">Reference proteome</keyword>
<proteinExistence type="predicted"/>
<gene>
    <name evidence="2" type="ORF">CM19_05180</name>
</gene>
<evidence type="ECO:0000313" key="2">
    <source>
        <dbReference type="EMBL" id="EZQ06771.1"/>
    </source>
</evidence>
<sequence>MIITSVLDQKEFEDLRTFRGKVSKEEVKKILDLVEENILKGNSLKSAIIFAYTDYIEEVRGKKEVYSLISEILEKYSQKLGLENVSQLILNTLD</sequence>
<dbReference type="RefSeq" id="WP_048099309.1">
    <property type="nucleotide sequence ID" value="NZ_JFZT01000039.1"/>
</dbReference>
<dbReference type="EMBL" id="JFZT01000039">
    <property type="protein sequence ID" value="EZQ06771.1"/>
    <property type="molecule type" value="Genomic_DNA"/>
</dbReference>
<comment type="caution">
    <text evidence="2">The sequence shown here is derived from an EMBL/GenBank/DDBJ whole genome shotgun (WGS) entry which is preliminary data.</text>
</comment>
<protein>
    <recommendedName>
        <fullName evidence="1">Calcium binding protein SSO6904 domain-containing protein</fullName>
    </recommendedName>
</protein>
<dbReference type="Gene3D" id="1.20.120.970">
    <property type="match status" value="1"/>
</dbReference>
<evidence type="ECO:0000259" key="1">
    <source>
        <dbReference type="Pfam" id="PF18249"/>
    </source>
</evidence>
<dbReference type="AlphaFoldDB" id="A0A031LP36"/>
<dbReference type="Proteomes" id="UP000024332">
    <property type="component" value="Unassembled WGS sequence"/>
</dbReference>